<accession>A0ACB7TNZ8</accession>
<proteinExistence type="predicted"/>
<keyword evidence="2" id="KW-1185">Reference proteome</keyword>
<dbReference type="Proteomes" id="UP000821845">
    <property type="component" value="Chromosome 1"/>
</dbReference>
<protein>
    <submittedName>
        <fullName evidence="1">Uncharacterized protein</fullName>
    </submittedName>
</protein>
<evidence type="ECO:0000313" key="1">
    <source>
        <dbReference type="EMBL" id="KAH6948640.1"/>
    </source>
</evidence>
<gene>
    <name evidence="1" type="ORF">HPB50_025589</name>
</gene>
<organism evidence="1 2">
    <name type="scientific">Hyalomma asiaticum</name>
    <name type="common">Tick</name>
    <dbReference type="NCBI Taxonomy" id="266040"/>
    <lineage>
        <taxon>Eukaryota</taxon>
        <taxon>Metazoa</taxon>
        <taxon>Ecdysozoa</taxon>
        <taxon>Arthropoda</taxon>
        <taxon>Chelicerata</taxon>
        <taxon>Arachnida</taxon>
        <taxon>Acari</taxon>
        <taxon>Parasitiformes</taxon>
        <taxon>Ixodida</taxon>
        <taxon>Ixodoidea</taxon>
        <taxon>Ixodidae</taxon>
        <taxon>Hyalomminae</taxon>
        <taxon>Hyalomma</taxon>
    </lineage>
</organism>
<dbReference type="EMBL" id="CM023481">
    <property type="protein sequence ID" value="KAH6948640.1"/>
    <property type="molecule type" value="Genomic_DNA"/>
</dbReference>
<name>A0ACB7TNZ8_HYAAI</name>
<evidence type="ECO:0000313" key="2">
    <source>
        <dbReference type="Proteomes" id="UP000821845"/>
    </source>
</evidence>
<reference evidence="1" key="1">
    <citation type="submission" date="2020-05" db="EMBL/GenBank/DDBJ databases">
        <title>Large-scale comparative analyses of tick genomes elucidate their genetic diversity and vector capacities.</title>
        <authorList>
            <person name="Jia N."/>
            <person name="Wang J."/>
            <person name="Shi W."/>
            <person name="Du L."/>
            <person name="Sun Y."/>
            <person name="Zhan W."/>
            <person name="Jiang J."/>
            <person name="Wang Q."/>
            <person name="Zhang B."/>
            <person name="Ji P."/>
            <person name="Sakyi L.B."/>
            <person name="Cui X."/>
            <person name="Yuan T."/>
            <person name="Jiang B."/>
            <person name="Yang W."/>
            <person name="Lam T.T.-Y."/>
            <person name="Chang Q."/>
            <person name="Ding S."/>
            <person name="Wang X."/>
            <person name="Zhu J."/>
            <person name="Ruan X."/>
            <person name="Zhao L."/>
            <person name="Wei J."/>
            <person name="Que T."/>
            <person name="Du C."/>
            <person name="Cheng J."/>
            <person name="Dai P."/>
            <person name="Han X."/>
            <person name="Huang E."/>
            <person name="Gao Y."/>
            <person name="Liu J."/>
            <person name="Shao H."/>
            <person name="Ye R."/>
            <person name="Li L."/>
            <person name="Wei W."/>
            <person name="Wang X."/>
            <person name="Wang C."/>
            <person name="Yang T."/>
            <person name="Huo Q."/>
            <person name="Li W."/>
            <person name="Guo W."/>
            <person name="Chen H."/>
            <person name="Zhou L."/>
            <person name="Ni X."/>
            <person name="Tian J."/>
            <person name="Zhou Y."/>
            <person name="Sheng Y."/>
            <person name="Liu T."/>
            <person name="Pan Y."/>
            <person name="Xia L."/>
            <person name="Li J."/>
            <person name="Zhao F."/>
            <person name="Cao W."/>
        </authorList>
    </citation>
    <scope>NUCLEOTIDE SEQUENCE</scope>
    <source>
        <strain evidence="1">Hyas-2018</strain>
    </source>
</reference>
<sequence>MASSSKSFLGDRAVKDAQGVGASGGPAVSHLLDAPAAAHGRLLSELKKLLVVAPKTPSPEETIGLNMLDNSRPSGPRSYYDGHRTSTRLRPPGESAKRFPPLTKPVPSGSCRQRADVQVLVTSHGPCSVHGVTAKGRQAETVTTYNKATSGVRQSGLVCRLLNQDAVDEATNEQVLEEDYDDSLYPRISSRRCIVIDEIDAINEHIQLQWAAVYWKAQASLNSRLRQKLADYRGCPGDDAAVPHEGLPTTTTEALRKLVTDLRADLQAACADFDKWRTEYMQNVFQNSCAGLNRRQRLWVLGQILREEIFVSVAVFERRIRTRVAALWKKLVVRRELDLHA</sequence>
<comment type="caution">
    <text evidence="1">The sequence shown here is derived from an EMBL/GenBank/DDBJ whole genome shotgun (WGS) entry which is preliminary data.</text>
</comment>